<dbReference type="EMBL" id="CP014581">
    <property type="protein sequence ID" value="ANB78021.1"/>
    <property type="molecule type" value="Genomic_DNA"/>
</dbReference>
<sequence length="64" mass="6470">MAMLKKAALKVLELIKRIPIAEGPGGYSGGNSYGGPAKGINHNGVGLGAPGPKNKFGMNGRSGY</sequence>
<feature type="region of interest" description="Disordered" evidence="1">
    <location>
        <begin position="44"/>
        <end position="64"/>
    </location>
</feature>
<dbReference type="RefSeq" id="WP_063501188.1">
    <property type="nucleotide sequence ID" value="NZ_CP014581.1"/>
</dbReference>
<keyword evidence="3" id="KW-1185">Reference proteome</keyword>
<geneLocation type="plasmid" evidence="3">
    <name>polga2</name>
</geneLocation>
<dbReference type="AlphaFoldDB" id="A0A161I0K7"/>
<evidence type="ECO:0000256" key="1">
    <source>
        <dbReference type="SAM" id="MobiDB-lite"/>
    </source>
</evidence>
<dbReference type="KEGG" id="buz:AYM40_37290"/>
<keyword evidence="2" id="KW-0614">Plasmid</keyword>
<gene>
    <name evidence="2" type="ORF">AYM40_37290</name>
</gene>
<protein>
    <submittedName>
        <fullName evidence="2">Uncharacterized protein</fullName>
    </submittedName>
</protein>
<evidence type="ECO:0000313" key="3">
    <source>
        <dbReference type="Proteomes" id="UP000076852"/>
    </source>
</evidence>
<evidence type="ECO:0000313" key="2">
    <source>
        <dbReference type="EMBL" id="ANB78021.1"/>
    </source>
</evidence>
<name>A0A161I0K7_9BURK</name>
<dbReference type="Proteomes" id="UP000076852">
    <property type="component" value="Plasmid pOLGA2"/>
</dbReference>
<accession>A0A161I0K7</accession>
<organism evidence="2 3">
    <name type="scientific">Paraburkholderia phytofirmans OLGA172</name>
    <dbReference type="NCBI Taxonomy" id="1417228"/>
    <lineage>
        <taxon>Bacteria</taxon>
        <taxon>Pseudomonadati</taxon>
        <taxon>Pseudomonadota</taxon>
        <taxon>Betaproteobacteria</taxon>
        <taxon>Burkholderiales</taxon>
        <taxon>Burkholderiaceae</taxon>
        <taxon>Paraburkholderia</taxon>
    </lineage>
</organism>
<proteinExistence type="predicted"/>
<reference evidence="2 3" key="1">
    <citation type="journal article" date="2016" name="Gene">
        <title>PacBio SMRT assembly of a complex multi-replicon genome reveals chlorocatechol degradative operon in a region of genome plasticity.</title>
        <authorList>
            <person name="Ricker N."/>
            <person name="Shen S.Y."/>
            <person name="Goordial J."/>
            <person name="Jin S."/>
            <person name="Fulthorpe R.R."/>
        </authorList>
    </citation>
    <scope>NUCLEOTIDE SEQUENCE [LARGE SCALE GENOMIC DNA]</scope>
    <source>
        <strain evidence="2 3">OLGA172</strain>
        <plasmid evidence="3">polga2</plasmid>
    </source>
</reference>